<dbReference type="Proteomes" id="UP000637643">
    <property type="component" value="Unassembled WGS sequence"/>
</dbReference>
<name>A0A917C9J7_9BACL</name>
<evidence type="ECO:0000259" key="9">
    <source>
        <dbReference type="PROSITE" id="PS50983"/>
    </source>
</evidence>
<comment type="similarity">
    <text evidence="2">Belongs to the bacterial solute-binding protein 8 family.</text>
</comment>
<evidence type="ECO:0000256" key="1">
    <source>
        <dbReference type="ARBA" id="ARBA00004196"/>
    </source>
</evidence>
<dbReference type="SMART" id="SM00342">
    <property type="entry name" value="HTH_ARAC"/>
    <property type="match status" value="1"/>
</dbReference>
<dbReference type="Gene3D" id="3.40.50.1980">
    <property type="entry name" value="Nitrogenase molybdenum iron protein domain"/>
    <property type="match status" value="2"/>
</dbReference>
<dbReference type="PROSITE" id="PS01124">
    <property type="entry name" value="HTH_ARAC_FAMILY_2"/>
    <property type="match status" value="1"/>
</dbReference>
<dbReference type="GO" id="GO:0030288">
    <property type="term" value="C:outer membrane-bounded periplasmic space"/>
    <property type="evidence" value="ECO:0007669"/>
    <property type="project" value="TreeGrafter"/>
</dbReference>
<dbReference type="Pfam" id="PF01497">
    <property type="entry name" value="Peripla_BP_2"/>
    <property type="match status" value="1"/>
</dbReference>
<dbReference type="PROSITE" id="PS50983">
    <property type="entry name" value="FE_B12_PBP"/>
    <property type="match status" value="1"/>
</dbReference>
<sequence length="656" mass="73337">MKLQDHILLWNHASIQILDIRHTSLTTGEYSPSYRLPASGFLFTTRGRARVMLDGIPYDSSGFHVLHGGKGMSLELRPEQDEALEFYLILYKAFLSLPKHKDLIKRHDNPFHIQYGLVPVNPAFLFKQTEMMYTAWRSKGELQQLQIKSLFYPWIYEVLRQLDAQGIKQVKPNLINQAVRYMHDYYNEPITLEQLSEALDSSPRTITRLFKRHLNTSPTQYLIGLRMEKAKALLLHTEATLQEIAVSIGYPDAYYFGRMFKKHSGTSPVRYKNEARILSEWPEMPSSIAGFDIVPAELLRYIDCDNHYQYTYKGESFMYRSTKPSLLLTLMLCFTIMLSACSTGAANMNTAGSSPSAPAVSPSAAVNAAAVTDNATADAEIRTISTVKGEIEVPANPQRVVVLYLLGDVLALGIKPIGVSDVYEGAAFEEELKDVQKLGAWFEASPEAVLALNPDLIIVASEETYETLHQIAPTVLVPYGEMSAEERVSFIGQIVGKEQEADKLFADFHAKVEESKQKLQNAGIYNKTVSIMEGGKDRSMVVVNSKQFGRGSQVIYEYLGMKAPEIVQQKIEVSTGADAPESVSFEVLADYSGDYIFRSSYTGMADLSADPLWTGIPAVQEGHLINLDFGLSYYSDIYSMDAQLDYIVDSLLATVK</sequence>
<accession>A0A917C9J7</accession>
<dbReference type="InterPro" id="IPR051313">
    <property type="entry name" value="Bact_iron-sidero_bind"/>
</dbReference>
<dbReference type="InterPro" id="IPR018060">
    <property type="entry name" value="HTH_AraC"/>
</dbReference>
<keyword evidence="3" id="KW-0813">Transport</keyword>
<feature type="domain" description="HTH araC/xylS-type" evidence="8">
    <location>
        <begin position="176"/>
        <end position="274"/>
    </location>
</feature>
<gene>
    <name evidence="10" type="ORF">GCM10010912_26100</name>
</gene>
<dbReference type="SUPFAM" id="SSF46689">
    <property type="entry name" value="Homeodomain-like"/>
    <property type="match status" value="2"/>
</dbReference>
<dbReference type="PROSITE" id="PS00041">
    <property type="entry name" value="HTH_ARAC_FAMILY_1"/>
    <property type="match status" value="1"/>
</dbReference>
<dbReference type="GO" id="GO:0043565">
    <property type="term" value="F:sequence-specific DNA binding"/>
    <property type="evidence" value="ECO:0007669"/>
    <property type="project" value="InterPro"/>
</dbReference>
<dbReference type="GO" id="GO:0003700">
    <property type="term" value="F:DNA-binding transcription factor activity"/>
    <property type="evidence" value="ECO:0007669"/>
    <property type="project" value="InterPro"/>
</dbReference>
<evidence type="ECO:0008006" key="12">
    <source>
        <dbReference type="Google" id="ProtNLM"/>
    </source>
</evidence>
<evidence type="ECO:0000313" key="11">
    <source>
        <dbReference type="Proteomes" id="UP000637643"/>
    </source>
</evidence>
<keyword evidence="5" id="KW-0805">Transcription regulation</keyword>
<feature type="domain" description="Fe/B12 periplasmic-binding" evidence="9">
    <location>
        <begin position="399"/>
        <end position="655"/>
    </location>
</feature>
<evidence type="ECO:0000313" key="10">
    <source>
        <dbReference type="EMBL" id="GGF79885.1"/>
    </source>
</evidence>
<dbReference type="RefSeq" id="WP_189025415.1">
    <property type="nucleotide sequence ID" value="NZ_BMKR01000009.1"/>
</dbReference>
<keyword evidence="11" id="KW-1185">Reference proteome</keyword>
<dbReference type="GO" id="GO:1901678">
    <property type="term" value="P:iron coordination entity transport"/>
    <property type="evidence" value="ECO:0007669"/>
    <property type="project" value="UniProtKB-ARBA"/>
</dbReference>
<dbReference type="AlphaFoldDB" id="A0A917C9J7"/>
<dbReference type="InterPro" id="IPR002491">
    <property type="entry name" value="ABC_transptr_periplasmic_BD"/>
</dbReference>
<evidence type="ECO:0000256" key="4">
    <source>
        <dbReference type="ARBA" id="ARBA00022729"/>
    </source>
</evidence>
<protein>
    <recommendedName>
        <fullName evidence="12">Helix-turn-helix domain-containing protein</fullName>
    </recommendedName>
</protein>
<comment type="subcellular location">
    <subcellularLocation>
        <location evidence="1">Cell envelope</location>
    </subcellularLocation>
</comment>
<evidence type="ECO:0000256" key="7">
    <source>
        <dbReference type="ARBA" id="ARBA00023163"/>
    </source>
</evidence>
<evidence type="ECO:0000256" key="3">
    <source>
        <dbReference type="ARBA" id="ARBA00022448"/>
    </source>
</evidence>
<evidence type="ECO:0000256" key="5">
    <source>
        <dbReference type="ARBA" id="ARBA00023015"/>
    </source>
</evidence>
<evidence type="ECO:0000256" key="2">
    <source>
        <dbReference type="ARBA" id="ARBA00008814"/>
    </source>
</evidence>
<reference evidence="10" key="2">
    <citation type="submission" date="2020-09" db="EMBL/GenBank/DDBJ databases">
        <authorList>
            <person name="Sun Q."/>
            <person name="Zhou Y."/>
        </authorList>
    </citation>
    <scope>NUCLEOTIDE SEQUENCE</scope>
    <source>
        <strain evidence="10">CGMCC 1.16134</strain>
    </source>
</reference>
<comment type="caution">
    <text evidence="10">The sequence shown here is derived from an EMBL/GenBank/DDBJ whole genome shotgun (WGS) entry which is preliminary data.</text>
</comment>
<dbReference type="InterPro" id="IPR018062">
    <property type="entry name" value="HTH_AraC-typ_CS"/>
</dbReference>
<evidence type="ECO:0000259" key="8">
    <source>
        <dbReference type="PROSITE" id="PS01124"/>
    </source>
</evidence>
<dbReference type="SUPFAM" id="SSF53807">
    <property type="entry name" value="Helical backbone' metal receptor"/>
    <property type="match status" value="1"/>
</dbReference>
<keyword evidence="7" id="KW-0804">Transcription</keyword>
<dbReference type="InterPro" id="IPR009057">
    <property type="entry name" value="Homeodomain-like_sf"/>
</dbReference>
<dbReference type="Pfam" id="PF12833">
    <property type="entry name" value="HTH_18"/>
    <property type="match status" value="1"/>
</dbReference>
<dbReference type="Gene3D" id="1.10.10.60">
    <property type="entry name" value="Homeodomain-like"/>
    <property type="match status" value="2"/>
</dbReference>
<evidence type="ECO:0000256" key="6">
    <source>
        <dbReference type="ARBA" id="ARBA00023125"/>
    </source>
</evidence>
<reference evidence="10" key="1">
    <citation type="journal article" date="2014" name="Int. J. Syst. Evol. Microbiol.">
        <title>Complete genome sequence of Corynebacterium casei LMG S-19264T (=DSM 44701T), isolated from a smear-ripened cheese.</title>
        <authorList>
            <consortium name="US DOE Joint Genome Institute (JGI-PGF)"/>
            <person name="Walter F."/>
            <person name="Albersmeier A."/>
            <person name="Kalinowski J."/>
            <person name="Ruckert C."/>
        </authorList>
    </citation>
    <scope>NUCLEOTIDE SEQUENCE</scope>
    <source>
        <strain evidence="10">CGMCC 1.16134</strain>
    </source>
</reference>
<keyword evidence="6" id="KW-0238">DNA-binding</keyword>
<organism evidence="10 11">
    <name type="scientific">Paenibacillus albidus</name>
    <dbReference type="NCBI Taxonomy" id="2041023"/>
    <lineage>
        <taxon>Bacteria</taxon>
        <taxon>Bacillati</taxon>
        <taxon>Bacillota</taxon>
        <taxon>Bacilli</taxon>
        <taxon>Bacillales</taxon>
        <taxon>Paenibacillaceae</taxon>
        <taxon>Paenibacillus</taxon>
    </lineage>
</organism>
<dbReference type="PANTHER" id="PTHR30532:SF29">
    <property type="entry name" value="FE(3+) DICITRATE-BINDING PERIPLASMIC PROTEIN"/>
    <property type="match status" value="1"/>
</dbReference>
<keyword evidence="4" id="KW-0732">Signal</keyword>
<dbReference type="EMBL" id="BMKR01000009">
    <property type="protein sequence ID" value="GGF79885.1"/>
    <property type="molecule type" value="Genomic_DNA"/>
</dbReference>
<proteinExistence type="inferred from homology"/>
<dbReference type="PANTHER" id="PTHR30532">
    <property type="entry name" value="IRON III DICITRATE-BINDING PERIPLASMIC PROTEIN"/>
    <property type="match status" value="1"/>
</dbReference>